<organism evidence="1 2">
    <name type="scientific">Aspergillus pseudonomiae</name>
    <dbReference type="NCBI Taxonomy" id="1506151"/>
    <lineage>
        <taxon>Eukaryota</taxon>
        <taxon>Fungi</taxon>
        <taxon>Dikarya</taxon>
        <taxon>Ascomycota</taxon>
        <taxon>Pezizomycotina</taxon>
        <taxon>Eurotiomycetes</taxon>
        <taxon>Eurotiomycetidae</taxon>
        <taxon>Eurotiales</taxon>
        <taxon>Aspergillaceae</taxon>
        <taxon>Aspergillus</taxon>
        <taxon>Aspergillus subgen. Circumdati</taxon>
    </lineage>
</organism>
<dbReference type="EMBL" id="ML736856">
    <property type="protein sequence ID" value="KAE8398502.1"/>
    <property type="molecule type" value="Genomic_DNA"/>
</dbReference>
<dbReference type="OrthoDB" id="4361897at2759"/>
<dbReference type="RefSeq" id="XP_031935821.1">
    <property type="nucleotide sequence ID" value="XM_032088273.1"/>
</dbReference>
<dbReference type="GeneID" id="43672964"/>
<protein>
    <submittedName>
        <fullName evidence="1">Uncharacterized protein</fullName>
    </submittedName>
</protein>
<proteinExistence type="predicted"/>
<gene>
    <name evidence="1" type="ORF">BDV37DRAFT_288486</name>
</gene>
<evidence type="ECO:0000313" key="1">
    <source>
        <dbReference type="EMBL" id="KAE8398502.1"/>
    </source>
</evidence>
<dbReference type="AlphaFoldDB" id="A0A5N7CWD6"/>
<reference evidence="1 2" key="1">
    <citation type="submission" date="2019-04" db="EMBL/GenBank/DDBJ databases">
        <authorList>
            <consortium name="DOE Joint Genome Institute"/>
            <person name="Mondo S."/>
            <person name="Kjaerbolling I."/>
            <person name="Vesth T."/>
            <person name="Frisvad J.C."/>
            <person name="Nybo J.L."/>
            <person name="Theobald S."/>
            <person name="Kildgaard S."/>
            <person name="Isbrandt T."/>
            <person name="Kuo A."/>
            <person name="Sato A."/>
            <person name="Lyhne E.K."/>
            <person name="Kogle M.E."/>
            <person name="Wiebenga A."/>
            <person name="Kun R.S."/>
            <person name="Lubbers R.J."/>
            <person name="Makela M.R."/>
            <person name="Barry K."/>
            <person name="Chovatia M."/>
            <person name="Clum A."/>
            <person name="Daum C."/>
            <person name="Haridas S."/>
            <person name="He G."/>
            <person name="LaButti K."/>
            <person name="Lipzen A."/>
            <person name="Riley R."/>
            <person name="Salamov A."/>
            <person name="Simmons B.A."/>
            <person name="Magnuson J.K."/>
            <person name="Henrissat B."/>
            <person name="Mortensen U.H."/>
            <person name="Larsen T.O."/>
            <person name="Devries R.P."/>
            <person name="Grigoriev I.V."/>
            <person name="Machida M."/>
            <person name="Baker S.E."/>
            <person name="Andersen M.R."/>
            <person name="Cantor M.N."/>
            <person name="Hua S.X."/>
        </authorList>
    </citation>
    <scope>NUCLEOTIDE SEQUENCE [LARGE SCALE GENOMIC DNA]</scope>
    <source>
        <strain evidence="1 2">CBS 119388</strain>
    </source>
</reference>
<sequence>MKLLLAVTTLIAVSAAAKYAPGQDCRTNIGCNQNCLGGKWSVVMEAGDVRMVCDPSSLDSTRYVRARCLGSEKEEGLAAKKEKAVCDSIKGKFCNKDCFLTTPASKEEDITGRYEKVCAEQKGALGHSYLGHVLVYPTKELAVKSNSKCDTSVFS</sequence>
<dbReference type="Proteomes" id="UP000325579">
    <property type="component" value="Unassembled WGS sequence"/>
</dbReference>
<evidence type="ECO:0000313" key="2">
    <source>
        <dbReference type="Proteomes" id="UP000325579"/>
    </source>
</evidence>
<name>A0A5N7CWD6_9EURO</name>
<keyword evidence="2" id="KW-1185">Reference proteome</keyword>
<accession>A0A5N7CWD6</accession>
<accession>A0A5N6HNQ9</accession>